<feature type="compositionally biased region" description="Basic residues" evidence="23">
    <location>
        <begin position="89"/>
        <end position="102"/>
    </location>
</feature>
<dbReference type="GO" id="GO:0003677">
    <property type="term" value="F:DNA binding"/>
    <property type="evidence" value="ECO:0007669"/>
    <property type="project" value="UniProtKB-KW"/>
</dbReference>
<dbReference type="EMBL" id="CP144525">
    <property type="protein sequence ID" value="WWC71607.1"/>
    <property type="molecule type" value="Genomic_DNA"/>
</dbReference>
<dbReference type="InterPro" id="IPR027417">
    <property type="entry name" value="P-loop_NTPase"/>
</dbReference>
<reference evidence="28" key="4">
    <citation type="submission" date="2024-02" db="EMBL/GenBank/DDBJ databases">
        <title>Comparative genomics of Cryptococcus and Kwoniella reveals pathogenesis evolution and contrasting modes of karyotype evolution via chromosome fusion or intercentromeric recombination.</title>
        <authorList>
            <person name="Coelho M.A."/>
            <person name="David-Palma M."/>
            <person name="Shea T."/>
            <person name="Bowers K."/>
            <person name="McGinley-Smith S."/>
            <person name="Mohammad A.W."/>
            <person name="Gnirke A."/>
            <person name="Yurkov A.M."/>
            <person name="Nowrousian M."/>
            <person name="Sun S."/>
            <person name="Cuomo C.A."/>
            <person name="Heitman J."/>
        </authorList>
    </citation>
    <scope>NUCLEOTIDE SEQUENCE</scope>
    <source>
        <strain evidence="28">CBS 10737</strain>
    </source>
</reference>
<evidence type="ECO:0000256" key="6">
    <source>
        <dbReference type="ARBA" id="ARBA00022485"/>
    </source>
</evidence>
<dbReference type="EMBL" id="KI894010">
    <property type="protein sequence ID" value="OCF50213.1"/>
    <property type="molecule type" value="Genomic_DNA"/>
</dbReference>
<dbReference type="InterPro" id="IPR041679">
    <property type="entry name" value="DNA2/NAM7-like_C"/>
</dbReference>
<evidence type="ECO:0000256" key="11">
    <source>
        <dbReference type="ARBA" id="ARBA00022759"/>
    </source>
</evidence>
<dbReference type="GO" id="GO:0017116">
    <property type="term" value="F:single-stranded DNA helicase activity"/>
    <property type="evidence" value="ECO:0007669"/>
    <property type="project" value="InterPro"/>
</dbReference>
<dbReference type="InterPro" id="IPR041677">
    <property type="entry name" value="DNA2/NAM7_AAA_11"/>
</dbReference>
<proteinExistence type="inferred from homology"/>
<evidence type="ECO:0000256" key="8">
    <source>
        <dbReference type="ARBA" id="ARBA00022722"/>
    </source>
</evidence>
<protein>
    <recommendedName>
        <fullName evidence="5">DNA replication ATP-dependent helicase/nuclease DNA2</fullName>
        <ecNumber evidence="4">3.6.4.12</ecNumber>
    </recommendedName>
</protein>
<dbReference type="Gene3D" id="3.90.320.10">
    <property type="match status" value="1"/>
</dbReference>
<keyword evidence="14 27" id="KW-0347">Helicase</keyword>
<dbReference type="PANTHER" id="PTHR43788:SF8">
    <property type="entry name" value="DNA-BINDING PROTEIN SMUBP-2"/>
    <property type="match status" value="1"/>
</dbReference>
<keyword evidence="8" id="KW-0540">Nuclease</keyword>
<dbReference type="GO" id="GO:0051539">
    <property type="term" value="F:4 iron, 4 sulfur cluster binding"/>
    <property type="evidence" value="ECO:0007669"/>
    <property type="project" value="UniProtKB-KW"/>
</dbReference>
<evidence type="ECO:0000256" key="14">
    <source>
        <dbReference type="ARBA" id="ARBA00022806"/>
    </source>
</evidence>
<dbReference type="InterPro" id="IPR011604">
    <property type="entry name" value="PDDEXK-like_dom_sf"/>
</dbReference>
<dbReference type="InterPro" id="IPR047187">
    <property type="entry name" value="SF1_C_Upf1"/>
</dbReference>
<evidence type="ECO:0000256" key="4">
    <source>
        <dbReference type="ARBA" id="ARBA00012551"/>
    </source>
</evidence>
<keyword evidence="19" id="KW-0234">DNA repair</keyword>
<dbReference type="GO" id="GO:0004519">
    <property type="term" value="F:endonuclease activity"/>
    <property type="evidence" value="ECO:0007669"/>
    <property type="project" value="UniProtKB-KW"/>
</dbReference>
<name>A0A1B9I3W2_9TREE</name>
<dbReference type="Proteomes" id="UP000094020">
    <property type="component" value="Chromosome 7"/>
</dbReference>
<dbReference type="RefSeq" id="XP_019011432.1">
    <property type="nucleotide sequence ID" value="XM_019155278.1"/>
</dbReference>
<comment type="subcellular location">
    <subcellularLocation>
        <location evidence="2">Nucleus</location>
    </subcellularLocation>
</comment>
<keyword evidence="17" id="KW-0411">Iron-sulfur</keyword>
<feature type="domain" description="DNA2/NAM7 helicase helicase" evidence="25">
    <location>
        <begin position="962"/>
        <end position="1022"/>
    </location>
</feature>
<dbReference type="Pfam" id="PF13087">
    <property type="entry name" value="AAA_12"/>
    <property type="match status" value="1"/>
</dbReference>
<evidence type="ECO:0000313" key="29">
    <source>
        <dbReference type="Proteomes" id="UP000094020"/>
    </source>
</evidence>
<reference evidence="28" key="2">
    <citation type="submission" date="2013-07" db="EMBL/GenBank/DDBJ databases">
        <authorList>
            <consortium name="The Broad Institute Genome Sequencing Platform"/>
            <person name="Cuomo C."/>
            <person name="Litvintseva A."/>
            <person name="Chen Y."/>
            <person name="Heitman J."/>
            <person name="Sun S."/>
            <person name="Springer D."/>
            <person name="Dromer F."/>
            <person name="Young S.K."/>
            <person name="Zeng Q."/>
            <person name="Gargeya S."/>
            <person name="Fitzgerald M."/>
            <person name="Abouelleil A."/>
            <person name="Alvarado L."/>
            <person name="Berlin A.M."/>
            <person name="Chapman S.B."/>
            <person name="Dewar J."/>
            <person name="Goldberg J."/>
            <person name="Griggs A."/>
            <person name="Gujja S."/>
            <person name="Hansen M."/>
            <person name="Howarth C."/>
            <person name="Imamovic A."/>
            <person name="Larimer J."/>
            <person name="McCowan C."/>
            <person name="Murphy C."/>
            <person name="Pearson M."/>
            <person name="Priest M."/>
            <person name="Roberts A."/>
            <person name="Saif S."/>
            <person name="Shea T."/>
            <person name="Sykes S."/>
            <person name="Wortman J."/>
            <person name="Nusbaum C."/>
            <person name="Birren B."/>
        </authorList>
    </citation>
    <scope>NUCLEOTIDE SEQUENCE</scope>
    <source>
        <strain evidence="28">CBS 10737</strain>
    </source>
</reference>
<feature type="compositionally biased region" description="Basic and acidic residues" evidence="23">
    <location>
        <begin position="43"/>
        <end position="52"/>
    </location>
</feature>
<evidence type="ECO:0000256" key="16">
    <source>
        <dbReference type="ARBA" id="ARBA00023004"/>
    </source>
</evidence>
<dbReference type="OrthoDB" id="6513042at2759"/>
<evidence type="ECO:0000256" key="2">
    <source>
        <dbReference type="ARBA" id="ARBA00004123"/>
    </source>
</evidence>
<keyword evidence="16" id="KW-0408">Iron</keyword>
<dbReference type="CDD" id="cd18041">
    <property type="entry name" value="DEXXQc_DNA2"/>
    <property type="match status" value="1"/>
</dbReference>
<feature type="domain" description="DNA2/NAM7 helicase helicase" evidence="25">
    <location>
        <begin position="855"/>
        <end position="952"/>
    </location>
</feature>
<keyword evidence="10" id="KW-0547">Nucleotide-binding</keyword>
<keyword evidence="9" id="KW-0479">Metal-binding</keyword>
<evidence type="ECO:0000256" key="20">
    <source>
        <dbReference type="ARBA" id="ARBA00023242"/>
    </source>
</evidence>
<keyword evidence="29" id="KW-1185">Reference proteome</keyword>
<dbReference type="PANTHER" id="PTHR43788">
    <property type="entry name" value="DNA2/NAM7 HELICASE FAMILY MEMBER"/>
    <property type="match status" value="1"/>
</dbReference>
<evidence type="ECO:0000259" key="24">
    <source>
        <dbReference type="Pfam" id="PF08696"/>
    </source>
</evidence>
<dbReference type="Pfam" id="PF13086">
    <property type="entry name" value="AAA_11"/>
    <property type="match status" value="2"/>
</dbReference>
<evidence type="ECO:0000256" key="23">
    <source>
        <dbReference type="SAM" id="MobiDB-lite"/>
    </source>
</evidence>
<dbReference type="Gene3D" id="3.40.50.300">
    <property type="entry name" value="P-loop containing nucleotide triphosphate hydrolases"/>
    <property type="match status" value="3"/>
</dbReference>
<feature type="compositionally biased region" description="Polar residues" evidence="23">
    <location>
        <begin position="69"/>
        <end position="86"/>
    </location>
</feature>
<dbReference type="FunFam" id="3.40.50.300:FF:000789">
    <property type="entry name" value="DNA replication ATP-dependent helicase/nuclease DNA2"/>
    <property type="match status" value="1"/>
</dbReference>
<keyword evidence="13" id="KW-0378">Hydrolase</keyword>
<feature type="region of interest" description="Disordered" evidence="23">
    <location>
        <begin position="69"/>
        <end position="133"/>
    </location>
</feature>
<comment type="catalytic activity">
    <reaction evidence="22">
        <text>ATP + H2O = ADP + phosphate + H(+)</text>
        <dbReference type="Rhea" id="RHEA:13065"/>
        <dbReference type="ChEBI" id="CHEBI:15377"/>
        <dbReference type="ChEBI" id="CHEBI:15378"/>
        <dbReference type="ChEBI" id="CHEBI:30616"/>
        <dbReference type="ChEBI" id="CHEBI:43474"/>
        <dbReference type="ChEBI" id="CHEBI:456216"/>
        <dbReference type="EC" id="3.6.4.12"/>
    </reaction>
</comment>
<keyword evidence="18" id="KW-0238">DNA-binding</keyword>
<dbReference type="Pfam" id="PF08696">
    <property type="entry name" value="Dna2"/>
    <property type="match status" value="1"/>
</dbReference>
<evidence type="ECO:0000256" key="3">
    <source>
        <dbReference type="ARBA" id="ARBA00007913"/>
    </source>
</evidence>
<evidence type="ECO:0000256" key="1">
    <source>
        <dbReference type="ARBA" id="ARBA00001966"/>
    </source>
</evidence>
<dbReference type="GeneID" id="30171901"/>
<keyword evidence="7" id="KW-0235">DNA replication</keyword>
<dbReference type="InterPro" id="IPR050534">
    <property type="entry name" value="Coronavir_polyprotein_1ab"/>
</dbReference>
<keyword evidence="12" id="KW-0227">DNA damage</keyword>
<keyword evidence="15" id="KW-0067">ATP-binding</keyword>
<dbReference type="GO" id="GO:0006260">
    <property type="term" value="P:DNA replication"/>
    <property type="evidence" value="ECO:0007669"/>
    <property type="project" value="UniProtKB-KW"/>
</dbReference>
<keyword evidence="21" id="KW-0511">Multifunctional enzyme</keyword>
<evidence type="ECO:0000256" key="12">
    <source>
        <dbReference type="ARBA" id="ARBA00022763"/>
    </source>
</evidence>
<reference evidence="27" key="3">
    <citation type="submission" date="2016-07" db="EMBL/GenBank/DDBJ databases">
        <title>Evolution of pathogenesis and genome organization in the Tremellales.</title>
        <authorList>
            <person name="Cuomo C."/>
            <person name="Litvintseva A."/>
            <person name="Heitman J."/>
            <person name="Chen Y."/>
            <person name="Sun S."/>
            <person name="Springer D."/>
            <person name="Dromer F."/>
            <person name="Young S."/>
            <person name="Zeng Q."/>
            <person name="Chapman S."/>
            <person name="Gujja S."/>
            <person name="Saif S."/>
            <person name="Birren B."/>
        </authorList>
    </citation>
    <scope>NUCLEOTIDE SEQUENCE</scope>
    <source>
        <strain evidence="27">CBS 10737</strain>
    </source>
</reference>
<evidence type="ECO:0000256" key="5">
    <source>
        <dbReference type="ARBA" id="ARBA00021516"/>
    </source>
</evidence>
<reference evidence="27" key="1">
    <citation type="submission" date="2013-07" db="EMBL/GenBank/DDBJ databases">
        <title>The Genome Sequence of Cryptococcus pinus CBS10737.</title>
        <authorList>
            <consortium name="The Broad Institute Genome Sequencing Platform"/>
            <person name="Cuomo C."/>
            <person name="Litvintseva A."/>
            <person name="Chen Y."/>
            <person name="Heitman J."/>
            <person name="Sun S."/>
            <person name="Springer D."/>
            <person name="Dromer F."/>
            <person name="Young S.K."/>
            <person name="Zeng Q."/>
            <person name="Gargeya S."/>
            <person name="Fitzgerald M."/>
            <person name="Abouelleil A."/>
            <person name="Alvarado L."/>
            <person name="Berlin A.M."/>
            <person name="Chapman S.B."/>
            <person name="Dewar J."/>
            <person name="Goldberg J."/>
            <person name="Griggs A."/>
            <person name="Gujja S."/>
            <person name="Hansen M."/>
            <person name="Howarth C."/>
            <person name="Imamovic A."/>
            <person name="Larimer J."/>
            <person name="McCowan C."/>
            <person name="Murphy C."/>
            <person name="Pearson M."/>
            <person name="Priest M."/>
            <person name="Roberts A."/>
            <person name="Saif S."/>
            <person name="Shea T."/>
            <person name="Sykes S."/>
            <person name="Wortman J."/>
            <person name="Nusbaum C."/>
            <person name="Birren B."/>
        </authorList>
    </citation>
    <scope>NUCLEOTIDE SEQUENCE [LARGE SCALE GENOMIC DNA]</scope>
    <source>
        <strain evidence="27">CBS 10737</strain>
    </source>
</reference>
<evidence type="ECO:0000256" key="19">
    <source>
        <dbReference type="ARBA" id="ARBA00023204"/>
    </source>
</evidence>
<keyword evidence="20" id="KW-0539">Nucleus</keyword>
<dbReference type="InterPro" id="IPR014808">
    <property type="entry name" value="DNA_replication_fac_Dna2_N"/>
</dbReference>
<comment type="similarity">
    <text evidence="3">Belongs to the DNA2/NAM7 helicase family.</text>
</comment>
<dbReference type="GO" id="GO:0046872">
    <property type="term" value="F:metal ion binding"/>
    <property type="evidence" value="ECO:0007669"/>
    <property type="project" value="UniProtKB-KW"/>
</dbReference>
<comment type="cofactor">
    <cofactor evidence="1">
        <name>[4Fe-4S] cluster</name>
        <dbReference type="ChEBI" id="CHEBI:49883"/>
    </cofactor>
</comment>
<dbReference type="GO" id="GO:0043139">
    <property type="term" value="F:5'-3' DNA helicase activity"/>
    <property type="evidence" value="ECO:0007669"/>
    <property type="project" value="TreeGrafter"/>
</dbReference>
<evidence type="ECO:0000256" key="22">
    <source>
        <dbReference type="ARBA" id="ARBA00047995"/>
    </source>
</evidence>
<organism evidence="27">
    <name type="scientific">Kwoniella pini CBS 10737</name>
    <dbReference type="NCBI Taxonomy" id="1296096"/>
    <lineage>
        <taxon>Eukaryota</taxon>
        <taxon>Fungi</taxon>
        <taxon>Dikarya</taxon>
        <taxon>Basidiomycota</taxon>
        <taxon>Agaricomycotina</taxon>
        <taxon>Tremellomycetes</taxon>
        <taxon>Tremellales</taxon>
        <taxon>Cryptococcaceae</taxon>
        <taxon>Kwoniella</taxon>
    </lineage>
</organism>
<evidence type="ECO:0000256" key="10">
    <source>
        <dbReference type="ARBA" id="ARBA00022741"/>
    </source>
</evidence>
<dbReference type="GO" id="GO:0005634">
    <property type="term" value="C:nucleus"/>
    <property type="evidence" value="ECO:0007669"/>
    <property type="project" value="UniProtKB-SubCell"/>
</dbReference>
<evidence type="ECO:0000256" key="17">
    <source>
        <dbReference type="ARBA" id="ARBA00023014"/>
    </source>
</evidence>
<dbReference type="FunFam" id="3.40.50.300:FF:001170">
    <property type="entry name" value="DNA replication helicase Dna2"/>
    <property type="match status" value="1"/>
</dbReference>
<evidence type="ECO:0000256" key="18">
    <source>
        <dbReference type="ARBA" id="ARBA00023125"/>
    </source>
</evidence>
<sequence length="1361" mass="153122">MTTSTPFRNKSRPRTDENHHAQNRYSPSKRQKLLTSSKQGNVIKDEPPKDENAFMNELLAGIDASMFNDSQSSPIKAISQLTSQDLGSPRKKQEPKRKHHKVKLEPLSPVKKLSTSPRKKKLLKSPSRPKNAFAPTLINPVKIELDKPVVKRNADLKQESITLVDLSYKQEEGIKPNLEDGDLYTFDFDLNDMSAFDEDLLDPKTRYPMQNPPRPPPPSGYTSTPWARCIVNAVCTGVRFTNGVIPILEDIERDETGGTSFGKTLIVTIAKTEAKRVVHLKDQWSNLHIKKNDIVNIISPVILDQPFTRPITLTLKDPSSFLIHHPDLMLTMTSVSNAMPCPRKPILQTLIKASGPPSKPILYGTLLHSLLQGALAEQSFDADSTFNRIDSELKKEERRMEIWSTGMGIMDVREEIGMRAGKGFEVFGNRWIGDEPNGEGELHTAPGENPSLLAINGLHEVEEDIWSPKWGLKGKVDASVQAKIIRDPSKRDEAEEYVAPLEIKTGRSVGVMAHRAQTMLYTLLMEDRYGVPVPAGLLYYSQLDSILRVEAKQNEIRALIIARNELADWLSIKRRIPKPISPADTDVTGIEDVEEPFLPPSIDNARECQSCYAVDACMLYRKTIDNDPPNEEEPIAELFQEKTGHMSQKDIEFYKKWDTLLTVEEQDIGRYRSQLWTMTAKEREKTGRCFGDMIISKYSNDVGKSLAKIHRHAYTFVRAPHAGTQIANTSLLSGHIAKGDPVSLSIEPDLLCLSRGFVLDLTAESITIGVTYIIDVEALLKRTGQHHALSEGEGKVVFRIDKDEMASGMMRMRNNLASLFYAKNRDELRRRLIVGLEEPEFEPSWRPTEKELPTHLNEDQIKAMKKVMTAREYALILGMPGTGKTTTIAEIIKALVKRGKTILLTSYTHSAVDTILMKLVNEEFGILRLGNIDKVHPDVQHLTLEAMEQSTNMEQLDKRLMGPPVVAATCLAIDHPLFFKRKFDYCIVDEASQITLPTCLGPLRMAEKFVLVGDHFQLPPIVRHPEARRGGLDISLFKLLSSAHPSSVAELSMQYRMNEDIMLLSNKLVYEGKLNCGNQEIAQRGLTLRYRKECQKIFDTSKDSETNHPQGCWVQRLVDESAKCIFVDTDGLPARDSRIGDLVQNEVEAKLVQQLATALTNSGLSQEDLAIITPYRQQIKLISSLLKPLPRVEILTADKSQGRDKDCILISLVRSNENGNIGDLLKDWRRINVSFTRAKKKLIIFGSATTLSRDPLLKDFLELMDSKKWIVKLNKGDEILHQVNPNIKQNHHQSVVKLQSGEDAKILSEQIHTKAKKSNVIEEEDLFVKSNINSRNRKKVIRAGSEVLIKGAFGKEILVSS</sequence>
<evidence type="ECO:0000313" key="27">
    <source>
        <dbReference type="EMBL" id="OCF50213.1"/>
    </source>
</evidence>
<dbReference type="GO" id="GO:0016787">
    <property type="term" value="F:hydrolase activity"/>
    <property type="evidence" value="ECO:0007669"/>
    <property type="project" value="UniProtKB-KW"/>
</dbReference>
<dbReference type="Gene3D" id="2.40.30.270">
    <property type="match status" value="1"/>
</dbReference>
<keyword evidence="6" id="KW-0004">4Fe-4S</keyword>
<evidence type="ECO:0000313" key="28">
    <source>
        <dbReference type="EMBL" id="WWC71607.1"/>
    </source>
</evidence>
<dbReference type="KEGG" id="kpin:30171901"/>
<feature type="domain" description="DNA replication factor Dna2 N-terminal" evidence="24">
    <location>
        <begin position="271"/>
        <end position="482"/>
    </location>
</feature>
<evidence type="ECO:0000259" key="26">
    <source>
        <dbReference type="Pfam" id="PF13087"/>
    </source>
</evidence>
<dbReference type="SUPFAM" id="SSF52540">
    <property type="entry name" value="P-loop containing nucleoside triphosphate hydrolases"/>
    <property type="match status" value="1"/>
</dbReference>
<evidence type="ECO:0000256" key="15">
    <source>
        <dbReference type="ARBA" id="ARBA00022840"/>
    </source>
</evidence>
<feature type="domain" description="DNA2/NAM7 helicase-like C-terminal" evidence="26">
    <location>
        <begin position="1032"/>
        <end position="1248"/>
    </location>
</feature>
<evidence type="ECO:0000256" key="7">
    <source>
        <dbReference type="ARBA" id="ARBA00022705"/>
    </source>
</evidence>
<dbReference type="GO" id="GO:0006281">
    <property type="term" value="P:DNA repair"/>
    <property type="evidence" value="ECO:0007669"/>
    <property type="project" value="UniProtKB-KW"/>
</dbReference>
<dbReference type="STRING" id="1296096.A0A1B9I3W2"/>
<dbReference type="GO" id="GO:0005524">
    <property type="term" value="F:ATP binding"/>
    <property type="evidence" value="ECO:0007669"/>
    <property type="project" value="UniProtKB-KW"/>
</dbReference>
<dbReference type="EC" id="3.6.4.12" evidence="4"/>
<evidence type="ECO:0000256" key="9">
    <source>
        <dbReference type="ARBA" id="ARBA00022723"/>
    </source>
</evidence>
<dbReference type="InterPro" id="IPR026851">
    <property type="entry name" value="Dna2/JHS1_DEXXQ-box"/>
</dbReference>
<evidence type="ECO:0000256" key="13">
    <source>
        <dbReference type="ARBA" id="ARBA00022801"/>
    </source>
</evidence>
<evidence type="ECO:0000259" key="25">
    <source>
        <dbReference type="Pfam" id="PF13086"/>
    </source>
</evidence>
<feature type="region of interest" description="Disordered" evidence="23">
    <location>
        <begin position="1"/>
        <end position="52"/>
    </location>
</feature>
<gene>
    <name evidence="27" type="ORF">I206_03532</name>
    <name evidence="28" type="ORF">I206_105565</name>
</gene>
<keyword evidence="11" id="KW-0255">Endonuclease</keyword>
<accession>A0A1B9I3W2</accession>
<evidence type="ECO:0000256" key="21">
    <source>
        <dbReference type="ARBA" id="ARBA00023268"/>
    </source>
</evidence>
<dbReference type="CDD" id="cd22318">
    <property type="entry name" value="DNA2_N-like"/>
    <property type="match status" value="1"/>
</dbReference>
<dbReference type="CDD" id="cd18808">
    <property type="entry name" value="SF1_C_Upf1"/>
    <property type="match status" value="1"/>
</dbReference>